<comment type="catalytic activity">
    <reaction evidence="1">
        <text>a ribonucleoside 5'-phosphate + H2O = a ribonucleoside + phosphate</text>
        <dbReference type="Rhea" id="RHEA:12484"/>
        <dbReference type="ChEBI" id="CHEBI:15377"/>
        <dbReference type="ChEBI" id="CHEBI:18254"/>
        <dbReference type="ChEBI" id="CHEBI:43474"/>
        <dbReference type="ChEBI" id="CHEBI:58043"/>
        <dbReference type="EC" id="3.1.3.5"/>
    </reaction>
</comment>
<dbReference type="Pfam" id="PF02872">
    <property type="entry name" value="5_nucleotid_C"/>
    <property type="match status" value="1"/>
</dbReference>
<evidence type="ECO:0000313" key="6">
    <source>
        <dbReference type="EMBL" id="CAF2775389.1"/>
    </source>
</evidence>
<accession>A0A7R8CDK2</accession>
<dbReference type="EMBL" id="HG994580">
    <property type="protein sequence ID" value="CAF2775389.1"/>
    <property type="molecule type" value="Genomic_DNA"/>
</dbReference>
<dbReference type="Gene3D" id="3.90.780.10">
    <property type="entry name" value="5'-Nucleotidase, C-terminal domain"/>
    <property type="match status" value="1"/>
</dbReference>
<evidence type="ECO:0000256" key="2">
    <source>
        <dbReference type="ARBA" id="ARBA00006654"/>
    </source>
</evidence>
<feature type="region of interest" description="Disordered" evidence="4">
    <location>
        <begin position="1"/>
        <end position="33"/>
    </location>
</feature>
<name>A0A7R8CDK2_LEPSM</name>
<dbReference type="GO" id="GO:0005886">
    <property type="term" value="C:plasma membrane"/>
    <property type="evidence" value="ECO:0007669"/>
    <property type="project" value="TreeGrafter"/>
</dbReference>
<dbReference type="SUPFAM" id="SSF55816">
    <property type="entry name" value="5'-nucleotidase (syn. UDP-sugar hydrolase), C-terminal domain"/>
    <property type="match status" value="1"/>
</dbReference>
<evidence type="ECO:0000256" key="3">
    <source>
        <dbReference type="ARBA" id="ARBA00012643"/>
    </source>
</evidence>
<reference evidence="6" key="1">
    <citation type="submission" date="2021-02" db="EMBL/GenBank/DDBJ databases">
        <authorList>
            <person name="Bekaert M."/>
        </authorList>
    </citation>
    <scope>NUCLEOTIDE SEQUENCE</scope>
    <source>
        <strain evidence="6">IoA-00</strain>
    </source>
</reference>
<dbReference type="PANTHER" id="PTHR11575:SF24">
    <property type="entry name" value="5'-NUCLEOTIDASE"/>
    <property type="match status" value="1"/>
</dbReference>
<evidence type="ECO:0000256" key="4">
    <source>
        <dbReference type="SAM" id="MobiDB-lite"/>
    </source>
</evidence>
<dbReference type="GO" id="GO:0006196">
    <property type="term" value="P:AMP catabolic process"/>
    <property type="evidence" value="ECO:0007669"/>
    <property type="project" value="TreeGrafter"/>
</dbReference>
<dbReference type="AlphaFoldDB" id="A0A7R8CDK2"/>
<organism evidence="6 7">
    <name type="scientific">Lepeophtheirus salmonis</name>
    <name type="common">Salmon louse</name>
    <name type="synonym">Caligus salmonis</name>
    <dbReference type="NCBI Taxonomy" id="72036"/>
    <lineage>
        <taxon>Eukaryota</taxon>
        <taxon>Metazoa</taxon>
        <taxon>Ecdysozoa</taxon>
        <taxon>Arthropoda</taxon>
        <taxon>Crustacea</taxon>
        <taxon>Multicrustacea</taxon>
        <taxon>Hexanauplia</taxon>
        <taxon>Copepoda</taxon>
        <taxon>Siphonostomatoida</taxon>
        <taxon>Caligidae</taxon>
        <taxon>Lepeophtheirus</taxon>
    </lineage>
</organism>
<dbReference type="EC" id="3.1.3.5" evidence="3"/>
<dbReference type="OrthoDB" id="7722975at2759"/>
<gene>
    <name evidence="6" type="ORF">LSAA_433</name>
</gene>
<evidence type="ECO:0000259" key="5">
    <source>
        <dbReference type="Pfam" id="PF02872"/>
    </source>
</evidence>
<comment type="similarity">
    <text evidence="2">Belongs to the 5'-nucleotidase family.</text>
</comment>
<dbReference type="InterPro" id="IPR008334">
    <property type="entry name" value="5'-Nucleotdase_C"/>
</dbReference>
<dbReference type="GO" id="GO:0008253">
    <property type="term" value="F:5'-nucleotidase activity"/>
    <property type="evidence" value="ECO:0007669"/>
    <property type="project" value="UniProtKB-EC"/>
</dbReference>
<dbReference type="Proteomes" id="UP000675881">
    <property type="component" value="Chromosome 1"/>
</dbReference>
<dbReference type="InterPro" id="IPR006179">
    <property type="entry name" value="5_nucleotidase/apyrase"/>
</dbReference>
<evidence type="ECO:0000256" key="1">
    <source>
        <dbReference type="ARBA" id="ARBA00000815"/>
    </source>
</evidence>
<protein>
    <recommendedName>
        <fullName evidence="3">5'-nucleotidase</fullName>
        <ecNumber evidence="3">3.1.3.5</ecNumber>
    </recommendedName>
</protein>
<sequence>MNGVKLPSREKPRGDYPTIVSQSSGKKSQSDENEITSWRGHPILLNKSIPKDERILKELIPWKNEIKHYSTEIIGSTNVLLLKSRVRETNLGNFITDAMVYNLQDSHDVYLSLTNSGGIRASLEIGNITREDLLTVIPFENFYDIITIKGKYLWEAFEKSVSRMSLDGKESGGGFLLVSGVKLVYHLCNPVGSRLISVYVRKGVNSSEYEFLRLEKLYNVFTPDHVVLSKYIALRSPINENPISTNGDRMHILTDSDCSSSNSSGTIYSLSTFLLLSITLFIQLI</sequence>
<keyword evidence="6" id="KW-0378">Hydrolase</keyword>
<evidence type="ECO:0000313" key="7">
    <source>
        <dbReference type="Proteomes" id="UP000675881"/>
    </source>
</evidence>
<feature type="domain" description="5'-Nucleotidase C-terminal" evidence="5">
    <location>
        <begin position="74"/>
        <end position="227"/>
    </location>
</feature>
<keyword evidence="7" id="KW-1185">Reference proteome</keyword>
<dbReference type="InterPro" id="IPR036907">
    <property type="entry name" value="5'-Nucleotdase_C_sf"/>
</dbReference>
<proteinExistence type="inferred from homology"/>
<dbReference type="PANTHER" id="PTHR11575">
    <property type="entry name" value="5'-NUCLEOTIDASE-RELATED"/>
    <property type="match status" value="1"/>
</dbReference>